<accession>B6IVC5</accession>
<dbReference type="KEGG" id="rce:RC1_2881"/>
<dbReference type="InterPro" id="IPR037171">
    <property type="entry name" value="NagB/RpiA_transferase-like"/>
</dbReference>
<protein>
    <recommendedName>
        <fullName evidence="1">LUD domain-containing protein</fullName>
    </recommendedName>
</protein>
<dbReference type="PANTHER" id="PTHR43682">
    <property type="entry name" value="LACTATE UTILIZATION PROTEIN C"/>
    <property type="match status" value="1"/>
</dbReference>
<dbReference type="InterPro" id="IPR024185">
    <property type="entry name" value="FTHF_cligase-like_sf"/>
</dbReference>
<dbReference type="Pfam" id="PF02589">
    <property type="entry name" value="LUD_dom"/>
    <property type="match status" value="1"/>
</dbReference>
<dbReference type="SUPFAM" id="SSF100950">
    <property type="entry name" value="NagB/RpiA/CoA transferase-like"/>
    <property type="match status" value="1"/>
</dbReference>
<dbReference type="EMBL" id="CP000613">
    <property type="protein sequence ID" value="ACJ00249.1"/>
    <property type="molecule type" value="Genomic_DNA"/>
</dbReference>
<dbReference type="PANTHER" id="PTHR43682:SF1">
    <property type="entry name" value="LACTATE UTILIZATION PROTEIN C"/>
    <property type="match status" value="1"/>
</dbReference>
<dbReference type="STRING" id="414684.RC1_2881"/>
<dbReference type="AlphaFoldDB" id="B6IVC5"/>
<dbReference type="Proteomes" id="UP000001591">
    <property type="component" value="Chromosome"/>
</dbReference>
<dbReference type="eggNOG" id="COG1556">
    <property type="taxonomic scope" value="Bacteria"/>
</dbReference>
<evidence type="ECO:0000259" key="1">
    <source>
        <dbReference type="Pfam" id="PF02589"/>
    </source>
</evidence>
<keyword evidence="3" id="KW-1185">Reference proteome</keyword>
<organism evidence="2 3">
    <name type="scientific">Rhodospirillum centenum (strain ATCC 51521 / SW)</name>
    <dbReference type="NCBI Taxonomy" id="414684"/>
    <lineage>
        <taxon>Bacteria</taxon>
        <taxon>Pseudomonadati</taxon>
        <taxon>Pseudomonadota</taxon>
        <taxon>Alphaproteobacteria</taxon>
        <taxon>Rhodospirillales</taxon>
        <taxon>Rhodospirillaceae</taxon>
        <taxon>Rhodospirillum</taxon>
    </lineage>
</organism>
<reference evidence="2 3" key="1">
    <citation type="journal article" date="2010" name="BMC Genomics">
        <title>Metabolic flexibility revealed in the genome of the cyst-forming alpha-1 proteobacterium Rhodospirillum centenum.</title>
        <authorList>
            <person name="Lu Y.K."/>
            <person name="Marden J."/>
            <person name="Han M."/>
            <person name="Swingley W.D."/>
            <person name="Mastrian S.D."/>
            <person name="Chowdhury S.R."/>
            <person name="Hao J."/>
            <person name="Helmy T."/>
            <person name="Kim S."/>
            <person name="Kurdoglu A.A."/>
            <person name="Matthies H.J."/>
            <person name="Rollo D."/>
            <person name="Stothard P."/>
            <person name="Blankenship R.E."/>
            <person name="Bauer C.E."/>
            <person name="Touchman J.W."/>
        </authorList>
    </citation>
    <scope>NUCLEOTIDE SEQUENCE [LARGE SCALE GENOMIC DNA]</scope>
    <source>
        <strain evidence="3">ATCC 51521 / SW</strain>
    </source>
</reference>
<sequence>MRSGAVAADRSDDSPARAAILGGIRRAAGALRDAEAARAAVAQRLAAHPRNLIPARTALPPAALVELFRRQRPGPWPATVERVAAGRRAGRRCPDYLAGPQPCRPGCGWRPTPRSLALAWDSRPALEVDFGPARPDDATSVTSALAGIAETGTLLTASGPGHPTGLTFLPSTHIVVLPVERIVGSYEAGWDLLRAAGDMPRTACLVTGPSRTADIEQTAQLHAHGPGRLHIILVDGAALTHG</sequence>
<name>B6IVC5_RHOCS</name>
<evidence type="ECO:0000313" key="2">
    <source>
        <dbReference type="EMBL" id="ACJ00249.1"/>
    </source>
</evidence>
<evidence type="ECO:0000313" key="3">
    <source>
        <dbReference type="Proteomes" id="UP000001591"/>
    </source>
</evidence>
<feature type="domain" description="LUD" evidence="1">
    <location>
        <begin position="141"/>
        <end position="234"/>
    </location>
</feature>
<proteinExistence type="predicted"/>
<dbReference type="HOGENOM" id="CLU_090664_3_0_5"/>
<dbReference type="InterPro" id="IPR003741">
    <property type="entry name" value="LUD_dom"/>
</dbReference>
<dbReference type="Gene3D" id="3.40.50.10420">
    <property type="entry name" value="NagB/RpiA/CoA transferase-like"/>
    <property type="match status" value="1"/>
</dbReference>
<gene>
    <name evidence="2" type="ordered locus">RC1_2881</name>
</gene>